<evidence type="ECO:0000313" key="2">
    <source>
        <dbReference type="Proteomes" id="UP001204772"/>
    </source>
</evidence>
<organism evidence="1 2">
    <name type="scientific">Runella salmonicolor</name>
    <dbReference type="NCBI Taxonomy" id="2950278"/>
    <lineage>
        <taxon>Bacteria</taxon>
        <taxon>Pseudomonadati</taxon>
        <taxon>Bacteroidota</taxon>
        <taxon>Cytophagia</taxon>
        <taxon>Cytophagales</taxon>
        <taxon>Spirosomataceae</taxon>
        <taxon>Runella</taxon>
    </lineage>
</organism>
<dbReference type="Proteomes" id="UP001204772">
    <property type="component" value="Unassembled WGS sequence"/>
</dbReference>
<dbReference type="Gene3D" id="3.40.50.1010">
    <property type="entry name" value="5'-nuclease"/>
    <property type="match status" value="1"/>
</dbReference>
<keyword evidence="2" id="KW-1185">Reference proteome</keyword>
<sequence length="158" mass="18365">MTRAELKKKAGLVIDTNLLLLYLMGIYDPKKISQFKRTQQFLEEDFQLLLRFIEIFDKVIITPHILAETTNLADTQTFPILKTIIELLEENLTSSLEIIHSDQTCFNKFGLSDTAIQYLAQQNYVVLTDDLRLYHYLSTKGYTAFNFNHLRSGNLLKK</sequence>
<comment type="caution">
    <text evidence="1">The sequence shown here is derived from an EMBL/GenBank/DDBJ whole genome shotgun (WGS) entry which is preliminary data.</text>
</comment>
<protein>
    <recommendedName>
        <fullName evidence="3">PIN domain-containing protein</fullName>
    </recommendedName>
</protein>
<name>A0ABT1FIH2_9BACT</name>
<gene>
    <name evidence="1" type="ORF">NCI00_03960</name>
</gene>
<reference evidence="1 2" key="1">
    <citation type="submission" date="2022-06" db="EMBL/GenBank/DDBJ databases">
        <title>Runella sp. S5 genome sequencing.</title>
        <authorList>
            <person name="Park S."/>
        </authorList>
    </citation>
    <scope>NUCLEOTIDE SEQUENCE [LARGE SCALE GENOMIC DNA]</scope>
    <source>
        <strain evidence="1 2">S5</strain>
    </source>
</reference>
<evidence type="ECO:0000313" key="1">
    <source>
        <dbReference type="EMBL" id="MCP1381561.1"/>
    </source>
</evidence>
<evidence type="ECO:0008006" key="3">
    <source>
        <dbReference type="Google" id="ProtNLM"/>
    </source>
</evidence>
<accession>A0ABT1FIH2</accession>
<proteinExistence type="predicted"/>
<dbReference type="EMBL" id="JAMZEL010000001">
    <property type="protein sequence ID" value="MCP1381561.1"/>
    <property type="molecule type" value="Genomic_DNA"/>
</dbReference>
<dbReference type="RefSeq" id="WP_253525239.1">
    <property type="nucleotide sequence ID" value="NZ_JAMZEL010000001.1"/>
</dbReference>